<dbReference type="InterPro" id="IPR010996">
    <property type="entry name" value="HHH_MUS81"/>
</dbReference>
<evidence type="ECO:0000313" key="21">
    <source>
        <dbReference type="EMBL" id="RNA10010.1"/>
    </source>
</evidence>
<dbReference type="PROSITE" id="PS50172">
    <property type="entry name" value="BRCT"/>
    <property type="match status" value="1"/>
</dbReference>
<dbReference type="SUPFAM" id="SSF47802">
    <property type="entry name" value="DNA polymerase beta, N-terminal domain-like"/>
    <property type="match status" value="1"/>
</dbReference>
<dbReference type="InterPro" id="IPR001357">
    <property type="entry name" value="BRCT_dom"/>
</dbReference>
<evidence type="ECO:0000256" key="14">
    <source>
        <dbReference type="ARBA" id="ARBA00023204"/>
    </source>
</evidence>
<dbReference type="EMBL" id="REGN01006320">
    <property type="protein sequence ID" value="RNA10010.1"/>
    <property type="molecule type" value="Genomic_DNA"/>
</dbReference>
<dbReference type="OrthoDB" id="205514at2759"/>
<keyword evidence="22" id="KW-1185">Reference proteome</keyword>
<keyword evidence="14" id="KW-0234">DNA repair</keyword>
<accession>A0A3M7QF57</accession>
<dbReference type="Gene3D" id="1.10.150.110">
    <property type="entry name" value="DNA polymerase beta, N-terminal domain-like"/>
    <property type="match status" value="1"/>
</dbReference>
<dbReference type="GO" id="GO:0006303">
    <property type="term" value="P:double-strand break repair via nonhomologous end joining"/>
    <property type="evidence" value="ECO:0007669"/>
    <property type="project" value="TreeGrafter"/>
</dbReference>
<reference evidence="21 22" key="1">
    <citation type="journal article" date="2018" name="Sci. Rep.">
        <title>Genomic signatures of local adaptation to the degree of environmental predictability in rotifers.</title>
        <authorList>
            <person name="Franch-Gras L."/>
            <person name="Hahn C."/>
            <person name="Garcia-Roger E.M."/>
            <person name="Carmona M.J."/>
            <person name="Serra M."/>
            <person name="Gomez A."/>
        </authorList>
    </citation>
    <scope>NUCLEOTIDE SEQUENCE [LARGE SCALE GENOMIC DNA]</scope>
    <source>
        <strain evidence="21">HYR1</strain>
    </source>
</reference>
<sequence>MFEFLKIKKKSKSGKKQPNKENLEKKDIAFDTPIKNELSAQGTELISSVELPKKNITSPEKLVETSFSLIRTSVNSVSSSNAVTPRISRRDLMKFEMSKLKLGQFVSEYPNETRKPPHNARHSALKNIVVPRLELEAKVMRASSTPANRSTSSNRTKDDPVYLSKFAGGYEPDPNLPKRIESLEWLFYDRISNYGTENYGKKLDSSSPKIKPRSRSIDLSYFPKYNNYIFDSDCYDYVSKFKRSTAKDSFYSDAKYDDDLCNQKIEHVKKFTSIRGKPRDQEMLILNHVLEPDTTPSRVCRQNCASSSSSSPYLKRLFGVSSYATGINNGRNRLVNSRSSLTECGSENVFHDEFDLETKKKIDQKNHSNSSVAGSYQANFKLPKEHNYTCKEINSDLKPGYGLRKRCKLSEPKMTPCHIPLDHSKFRPKNLMKSIEKKSTPSLSRRISDSVANVRAWVTSCPENNQIYAYEDLKVYPKKRYSQGIDRKNLEKYLSAQEINIFNPKYFLIMFKITKKIVPNDLNKPIEVPQFFQGINAFILPNGMGKIRLDLFQNAIVKHGGILLDETSPIDQNLTSLLFIIFDESTIQNWRTIDITLSKRKFYHSLKALYNQELGNKVSFVRSSWLSECLKQKKIISTSCFEIIPEKEDKIQDSEHNKECLKRKNSDDNVKNEKKSKISVTEAVTECKIILKDHNKYENRNDSSYSEDESYLSGLSNQEFLELQLKSRSNILNNNKSWTCAHSSKEQSENMNKHITDKLEQMLIIYENKNEKYRALGYQKAILILKRHPKEIQSREEALALPGIGKRIADKIWEILQTGDFRKLDEMSSREETNSLKLFTDIHGVGPTTARLFLSQGFKTLEDLKTNANLTRQQKIGLKYYDEFNQRIPRDEVAKIENQVINAALSLNNGLIVQVCGSYRRGKATCGDVDILITHPDRKSHKGIYSKLLKLLHEQNFLTDDLVVQEENADIQCKYLGVCRLNEANSLHRRIDLIVVPFDEYACALLYFTGSAHFNRSMRHLARKLGLSLCEKSLNKNVIRNGTEKINTGERLVVHSEQDIFRVLNIPYREPEERDF</sequence>
<evidence type="ECO:0000256" key="3">
    <source>
        <dbReference type="ARBA" id="ARBA00008323"/>
    </source>
</evidence>
<evidence type="ECO:0000256" key="6">
    <source>
        <dbReference type="ARBA" id="ARBA00022634"/>
    </source>
</evidence>
<evidence type="ECO:0000256" key="9">
    <source>
        <dbReference type="ARBA" id="ARBA00022705"/>
    </source>
</evidence>
<dbReference type="GO" id="GO:0003887">
    <property type="term" value="F:DNA-directed DNA polymerase activity"/>
    <property type="evidence" value="ECO:0007669"/>
    <property type="project" value="UniProtKB-KW"/>
</dbReference>
<comment type="catalytic activity">
    <reaction evidence="17">
        <text>DNA(n) + a 2'-deoxyribonucleoside 5'-triphosphate = DNA(n+1) + diphosphate</text>
        <dbReference type="Rhea" id="RHEA:22508"/>
        <dbReference type="Rhea" id="RHEA-COMP:17339"/>
        <dbReference type="Rhea" id="RHEA-COMP:17340"/>
        <dbReference type="ChEBI" id="CHEBI:33019"/>
        <dbReference type="ChEBI" id="CHEBI:61560"/>
        <dbReference type="ChEBI" id="CHEBI:173112"/>
        <dbReference type="EC" id="2.7.7.7"/>
    </reaction>
</comment>
<dbReference type="GO" id="GO:0003677">
    <property type="term" value="F:DNA binding"/>
    <property type="evidence" value="ECO:0007669"/>
    <property type="project" value="UniProtKB-KW"/>
</dbReference>
<feature type="active site" description="Nucleophile; Schiff-base intermediate with DNA; for 5'-dRP lyase activity" evidence="18">
    <location>
        <position position="811"/>
    </location>
</feature>
<dbReference type="InterPro" id="IPR037160">
    <property type="entry name" value="DNA_Pol_thumb_sf"/>
</dbReference>
<feature type="compositionally biased region" description="Basic and acidic residues" evidence="19">
    <location>
        <begin position="18"/>
        <end position="28"/>
    </location>
</feature>
<dbReference type="PANTHER" id="PTHR11276">
    <property type="entry name" value="DNA POLYMERASE TYPE-X FAMILY MEMBER"/>
    <property type="match status" value="1"/>
</dbReference>
<evidence type="ECO:0000256" key="7">
    <source>
        <dbReference type="ARBA" id="ARBA00022679"/>
    </source>
</evidence>
<feature type="compositionally biased region" description="Basic residues" evidence="19">
    <location>
        <begin position="7"/>
        <end position="17"/>
    </location>
</feature>
<name>A0A3M7QF57_BRAPC</name>
<evidence type="ECO:0000256" key="19">
    <source>
        <dbReference type="SAM" id="MobiDB-lite"/>
    </source>
</evidence>
<evidence type="ECO:0000256" key="15">
    <source>
        <dbReference type="ARBA" id="ARBA00023239"/>
    </source>
</evidence>
<dbReference type="GO" id="GO:0006260">
    <property type="term" value="P:DNA replication"/>
    <property type="evidence" value="ECO:0007669"/>
    <property type="project" value="UniProtKB-KW"/>
</dbReference>
<dbReference type="SUPFAM" id="SSF81301">
    <property type="entry name" value="Nucleotidyltransferase"/>
    <property type="match status" value="1"/>
</dbReference>
<dbReference type="InterPro" id="IPR036420">
    <property type="entry name" value="BRCT_dom_sf"/>
</dbReference>
<dbReference type="Pfam" id="PF14791">
    <property type="entry name" value="DNA_pol_B_thumb"/>
    <property type="match status" value="1"/>
</dbReference>
<feature type="region of interest" description="Disordered" evidence="19">
    <location>
        <begin position="141"/>
        <end position="160"/>
    </location>
</feature>
<gene>
    <name evidence="21" type="ORF">BpHYR1_045467</name>
</gene>
<evidence type="ECO:0000256" key="1">
    <source>
        <dbReference type="ARBA" id="ARBA00001936"/>
    </source>
</evidence>
<comment type="cofactor">
    <cofactor evidence="1">
        <name>Mn(2+)</name>
        <dbReference type="ChEBI" id="CHEBI:29035"/>
    </cofactor>
</comment>
<evidence type="ECO:0000256" key="18">
    <source>
        <dbReference type="PIRSR" id="PIRSR622312-50"/>
    </source>
</evidence>
<keyword evidence="9" id="KW-0235">DNA replication</keyword>
<dbReference type="PRINTS" id="PR00870">
    <property type="entry name" value="DNAPOLXBETA"/>
</dbReference>
<keyword evidence="12" id="KW-0239">DNA-directed DNA polymerase</keyword>
<dbReference type="InterPro" id="IPR018944">
    <property type="entry name" value="DNA_pol_lambd_fingers_domain"/>
</dbReference>
<keyword evidence="7 21" id="KW-0808">Transferase</keyword>
<evidence type="ECO:0000259" key="20">
    <source>
        <dbReference type="PROSITE" id="PS50172"/>
    </source>
</evidence>
<dbReference type="GO" id="GO:0005634">
    <property type="term" value="C:nucleus"/>
    <property type="evidence" value="ECO:0007669"/>
    <property type="project" value="UniProtKB-SubCell"/>
</dbReference>
<evidence type="ECO:0000256" key="13">
    <source>
        <dbReference type="ARBA" id="ARBA00023125"/>
    </source>
</evidence>
<dbReference type="InterPro" id="IPR022312">
    <property type="entry name" value="DNA_pol_X"/>
</dbReference>
<dbReference type="Gene3D" id="3.40.50.10190">
    <property type="entry name" value="BRCT domain"/>
    <property type="match status" value="1"/>
</dbReference>
<dbReference type="PROSITE" id="PS00522">
    <property type="entry name" value="DNA_POLYMERASE_X"/>
    <property type="match status" value="1"/>
</dbReference>
<dbReference type="Pfam" id="PF10391">
    <property type="entry name" value="DNA_pol_lambd_f"/>
    <property type="match status" value="1"/>
</dbReference>
<protein>
    <recommendedName>
        <fullName evidence="5">DNA polymerase lambda</fullName>
        <ecNumber evidence="4">2.7.7.7</ecNumber>
    </recommendedName>
</protein>
<dbReference type="FunFam" id="1.10.150.20:FF:000010">
    <property type="entry name" value="DNA polymerase lambda"/>
    <property type="match status" value="1"/>
</dbReference>
<dbReference type="Gene3D" id="3.30.210.10">
    <property type="entry name" value="DNA polymerase, thumb domain"/>
    <property type="match status" value="1"/>
</dbReference>
<dbReference type="PANTHER" id="PTHR11276:SF28">
    <property type="entry name" value="DNA POLYMERASE LAMBDA"/>
    <property type="match status" value="1"/>
</dbReference>
<dbReference type="InterPro" id="IPR002008">
    <property type="entry name" value="DNA_pol_X_beta-like"/>
</dbReference>
<dbReference type="InterPro" id="IPR029398">
    <property type="entry name" value="PolB_thumb"/>
</dbReference>
<keyword evidence="8 21" id="KW-0548">Nucleotidyltransferase</keyword>
<evidence type="ECO:0000256" key="8">
    <source>
        <dbReference type="ARBA" id="ARBA00022695"/>
    </source>
</evidence>
<dbReference type="SUPFAM" id="SSF81585">
    <property type="entry name" value="PsbU/PolX domain-like"/>
    <property type="match status" value="1"/>
</dbReference>
<keyword evidence="16" id="KW-0539">Nucleus</keyword>
<organism evidence="21 22">
    <name type="scientific">Brachionus plicatilis</name>
    <name type="common">Marine rotifer</name>
    <name type="synonym">Brachionus muelleri</name>
    <dbReference type="NCBI Taxonomy" id="10195"/>
    <lineage>
        <taxon>Eukaryota</taxon>
        <taxon>Metazoa</taxon>
        <taxon>Spiralia</taxon>
        <taxon>Gnathifera</taxon>
        <taxon>Rotifera</taxon>
        <taxon>Eurotatoria</taxon>
        <taxon>Monogononta</taxon>
        <taxon>Pseudotrocha</taxon>
        <taxon>Ploima</taxon>
        <taxon>Brachionidae</taxon>
        <taxon>Brachionus</taxon>
    </lineage>
</organism>
<dbReference type="CDD" id="cd00141">
    <property type="entry name" value="NT_POLXc"/>
    <property type="match status" value="1"/>
</dbReference>
<comment type="caution">
    <text evidence="21">The sequence shown here is derived from an EMBL/GenBank/DDBJ whole genome shotgun (WGS) entry which is preliminary data.</text>
</comment>
<dbReference type="InterPro" id="IPR019843">
    <property type="entry name" value="DNA_pol-X_BS"/>
</dbReference>
<dbReference type="FunFam" id="3.30.460.10:FF:000020">
    <property type="entry name" value="DNA polymerase lambda"/>
    <property type="match status" value="1"/>
</dbReference>
<dbReference type="AlphaFoldDB" id="A0A3M7QF57"/>
<dbReference type="InterPro" id="IPR043519">
    <property type="entry name" value="NT_sf"/>
</dbReference>
<dbReference type="InterPro" id="IPR002054">
    <property type="entry name" value="DNA-dir_DNA_pol_X"/>
</dbReference>
<dbReference type="Gene3D" id="3.30.460.10">
    <property type="entry name" value="Beta Polymerase, domain 2"/>
    <property type="match status" value="1"/>
</dbReference>
<dbReference type="EC" id="2.7.7.7" evidence="4"/>
<evidence type="ECO:0000256" key="4">
    <source>
        <dbReference type="ARBA" id="ARBA00012417"/>
    </source>
</evidence>
<evidence type="ECO:0000256" key="2">
    <source>
        <dbReference type="ARBA" id="ARBA00004123"/>
    </source>
</evidence>
<keyword evidence="15" id="KW-0456">Lyase</keyword>
<dbReference type="GO" id="GO:0046872">
    <property type="term" value="F:metal ion binding"/>
    <property type="evidence" value="ECO:0007669"/>
    <property type="project" value="UniProtKB-KW"/>
</dbReference>
<keyword evidence="13" id="KW-0238">DNA-binding</keyword>
<feature type="domain" description="BRCT" evidence="20">
    <location>
        <begin position="527"/>
        <end position="643"/>
    </location>
</feature>
<dbReference type="Pfam" id="PF14792">
    <property type="entry name" value="DNA_pol_B_palm"/>
    <property type="match status" value="1"/>
</dbReference>
<dbReference type="SUPFAM" id="SSF52113">
    <property type="entry name" value="BRCT domain"/>
    <property type="match status" value="1"/>
</dbReference>
<evidence type="ECO:0000313" key="22">
    <source>
        <dbReference type="Proteomes" id="UP000276133"/>
    </source>
</evidence>
<keyword evidence="10" id="KW-0479">Metal-binding</keyword>
<dbReference type="FunFam" id="1.10.150.110:FF:000004">
    <property type="entry name" value="DNA polymerase lambda"/>
    <property type="match status" value="1"/>
</dbReference>
<dbReference type="Proteomes" id="UP000276133">
    <property type="component" value="Unassembled WGS sequence"/>
</dbReference>
<feature type="region of interest" description="Disordered" evidence="19">
    <location>
        <begin position="1"/>
        <end position="28"/>
    </location>
</feature>
<keyword evidence="6" id="KW-0237">DNA synthesis</keyword>
<feature type="compositionally biased region" description="Polar residues" evidence="19">
    <location>
        <begin position="142"/>
        <end position="154"/>
    </location>
</feature>
<dbReference type="GO" id="GO:0016829">
    <property type="term" value="F:lyase activity"/>
    <property type="evidence" value="ECO:0007669"/>
    <property type="project" value="UniProtKB-KW"/>
</dbReference>
<keyword evidence="11" id="KW-0227">DNA damage</keyword>
<dbReference type="InterPro" id="IPR027421">
    <property type="entry name" value="DNA_pol_lamdba_lyase_dom_sf"/>
</dbReference>
<dbReference type="STRING" id="10195.A0A3M7QF57"/>
<dbReference type="Gene3D" id="1.10.150.20">
    <property type="entry name" value="5' to 3' exonuclease, C-terminal subdomain"/>
    <property type="match status" value="1"/>
</dbReference>
<evidence type="ECO:0000256" key="10">
    <source>
        <dbReference type="ARBA" id="ARBA00022723"/>
    </source>
</evidence>
<proteinExistence type="inferred from homology"/>
<dbReference type="SMART" id="SM00483">
    <property type="entry name" value="POLXc"/>
    <property type="match status" value="1"/>
</dbReference>
<dbReference type="FunFam" id="3.30.210.10:FF:000002">
    <property type="entry name" value="DNA polymerase"/>
    <property type="match status" value="1"/>
</dbReference>
<evidence type="ECO:0000256" key="11">
    <source>
        <dbReference type="ARBA" id="ARBA00022763"/>
    </source>
</evidence>
<comment type="similarity">
    <text evidence="3">Belongs to the DNA polymerase type-X family.</text>
</comment>
<evidence type="ECO:0000256" key="5">
    <source>
        <dbReference type="ARBA" id="ARBA00016513"/>
    </source>
</evidence>
<evidence type="ECO:0000256" key="12">
    <source>
        <dbReference type="ARBA" id="ARBA00022932"/>
    </source>
</evidence>
<dbReference type="InterPro" id="IPR028207">
    <property type="entry name" value="DNA_pol_B_palm_palm"/>
</dbReference>
<evidence type="ECO:0000256" key="16">
    <source>
        <dbReference type="ARBA" id="ARBA00023242"/>
    </source>
</evidence>
<comment type="subcellular location">
    <subcellularLocation>
        <location evidence="2">Nucleus</location>
    </subcellularLocation>
</comment>
<dbReference type="Pfam" id="PF14716">
    <property type="entry name" value="HHH_8"/>
    <property type="match status" value="1"/>
</dbReference>
<dbReference type="PRINTS" id="PR00869">
    <property type="entry name" value="DNAPOLX"/>
</dbReference>
<evidence type="ECO:0000256" key="17">
    <source>
        <dbReference type="ARBA" id="ARBA00049244"/>
    </source>
</evidence>